<sequence>MEIRALWDDLRDSAPNYSNTPWFIGGDFNCFFHESEITGSSTNMTHDMEEFGQMISDCGIVDAGFKGPIHTWVRNSLHERLDRIFLNTKWPELFSKSCVTHLARVKSDHAPLLLNSFVSTSRPPVAFRFFKMWTRHHSFLDNVDQIWKHPTGFNGMMNLHHKLIRVKQKLKWWNKHIFGDVFNNLKKAEVKVTQTERISDDNPTPTNRTALNLSIAELVLATKIEEDYWHQKASCKWIVKGERNTSYFHNLVKQKRLRARIHHIKDNGISITSDAELHKSCVQHFSKVMSNDSFTPHIVCPFPLPQISDYFPFLYSLSGLKKVHPEANLPKIILDTIGEIQVRPDALLENSQKKEGNNQQNTKMMAKDLGSITRYRHPKSPAIKTTAARNKQEEEMH</sequence>
<reference evidence="3 4" key="1">
    <citation type="journal article" date="2021" name="Comput. Struct. Biotechnol. J.">
        <title>De novo genome assembly of the potent medicinal plant Rehmannia glutinosa using nanopore technology.</title>
        <authorList>
            <person name="Ma L."/>
            <person name="Dong C."/>
            <person name="Song C."/>
            <person name="Wang X."/>
            <person name="Zheng X."/>
            <person name="Niu Y."/>
            <person name="Chen S."/>
            <person name="Feng W."/>
        </authorList>
    </citation>
    <scope>NUCLEOTIDE SEQUENCE [LARGE SCALE GENOMIC DNA]</scope>
    <source>
        <strain evidence="3">DH-2019</strain>
    </source>
</reference>
<evidence type="ECO:0000259" key="2">
    <source>
        <dbReference type="Pfam" id="PF03372"/>
    </source>
</evidence>
<dbReference type="PANTHER" id="PTHR33710">
    <property type="entry name" value="BNAC02G09200D PROTEIN"/>
    <property type="match status" value="1"/>
</dbReference>
<gene>
    <name evidence="3" type="ORF">DH2020_040489</name>
</gene>
<comment type="caution">
    <text evidence="3">The sequence shown here is derived from an EMBL/GenBank/DDBJ whole genome shotgun (WGS) entry which is preliminary data.</text>
</comment>
<protein>
    <recommendedName>
        <fullName evidence="2">Endonuclease/exonuclease/phosphatase domain-containing protein</fullName>
    </recommendedName>
</protein>
<dbReference type="InterPro" id="IPR005135">
    <property type="entry name" value="Endo/exonuclease/phosphatase"/>
</dbReference>
<organism evidence="3 4">
    <name type="scientific">Rehmannia glutinosa</name>
    <name type="common">Chinese foxglove</name>
    <dbReference type="NCBI Taxonomy" id="99300"/>
    <lineage>
        <taxon>Eukaryota</taxon>
        <taxon>Viridiplantae</taxon>
        <taxon>Streptophyta</taxon>
        <taxon>Embryophyta</taxon>
        <taxon>Tracheophyta</taxon>
        <taxon>Spermatophyta</taxon>
        <taxon>Magnoliopsida</taxon>
        <taxon>eudicotyledons</taxon>
        <taxon>Gunneridae</taxon>
        <taxon>Pentapetalae</taxon>
        <taxon>asterids</taxon>
        <taxon>lamiids</taxon>
        <taxon>Lamiales</taxon>
        <taxon>Orobanchaceae</taxon>
        <taxon>Rehmannieae</taxon>
        <taxon>Rehmannia</taxon>
    </lineage>
</organism>
<dbReference type="PANTHER" id="PTHR33710:SF62">
    <property type="entry name" value="DUF4283 DOMAIN PROTEIN"/>
    <property type="match status" value="1"/>
</dbReference>
<feature type="region of interest" description="Disordered" evidence="1">
    <location>
        <begin position="374"/>
        <end position="397"/>
    </location>
</feature>
<proteinExistence type="predicted"/>
<dbReference type="EMBL" id="JABTTQ020002131">
    <property type="protein sequence ID" value="KAK6125769.1"/>
    <property type="molecule type" value="Genomic_DNA"/>
</dbReference>
<name>A0ABR0USV3_REHGL</name>
<feature type="domain" description="Endonuclease/exonuclease/phosphatase" evidence="2">
    <location>
        <begin position="2"/>
        <end position="109"/>
    </location>
</feature>
<keyword evidence="4" id="KW-1185">Reference proteome</keyword>
<evidence type="ECO:0000313" key="4">
    <source>
        <dbReference type="Proteomes" id="UP001318860"/>
    </source>
</evidence>
<dbReference type="Proteomes" id="UP001318860">
    <property type="component" value="Unassembled WGS sequence"/>
</dbReference>
<dbReference type="Gene3D" id="3.60.10.10">
    <property type="entry name" value="Endonuclease/exonuclease/phosphatase"/>
    <property type="match status" value="1"/>
</dbReference>
<dbReference type="InterPro" id="IPR036691">
    <property type="entry name" value="Endo/exonu/phosph_ase_sf"/>
</dbReference>
<dbReference type="Pfam" id="PF03372">
    <property type="entry name" value="Exo_endo_phos"/>
    <property type="match status" value="1"/>
</dbReference>
<dbReference type="SUPFAM" id="SSF56219">
    <property type="entry name" value="DNase I-like"/>
    <property type="match status" value="1"/>
</dbReference>
<accession>A0ABR0USV3</accession>
<evidence type="ECO:0000313" key="3">
    <source>
        <dbReference type="EMBL" id="KAK6125769.1"/>
    </source>
</evidence>
<evidence type="ECO:0000256" key="1">
    <source>
        <dbReference type="SAM" id="MobiDB-lite"/>
    </source>
</evidence>